<reference evidence="1 2" key="1">
    <citation type="submission" date="2020-10" db="EMBL/GenBank/DDBJ databases">
        <title>The draft genomes of Cyclamen pathogen Pseudomonas sp.</title>
        <authorList>
            <person name="Fujikawa T."/>
            <person name="Sawada H."/>
        </authorList>
    </citation>
    <scope>NUCLEOTIDE SEQUENCE [LARGE SCALE GENOMIC DNA]</scope>
    <source>
        <strain evidence="1 2">MAFF 301449</strain>
    </source>
</reference>
<dbReference type="EMBL" id="JADDUM010000260">
    <property type="protein sequence ID" value="MBE8594282.1"/>
    <property type="molecule type" value="Genomic_DNA"/>
</dbReference>
<comment type="caution">
    <text evidence="1">The sequence shown here is derived from an EMBL/GenBank/DDBJ whole genome shotgun (WGS) entry which is preliminary data.</text>
</comment>
<accession>A0ABR9SZD8</accession>
<protein>
    <submittedName>
        <fullName evidence="1">YbaY family lipoprotein</fullName>
    </submittedName>
</protein>
<proteinExistence type="predicted"/>
<sequence length="110" mass="11952">MSEYHYSIACAASYATRIGLPRHSTLYAALLEVNDAGEAIDEIALHVTHNVNSVGMNFLLSVRASAVLEGHSYAIKVSIVSDNGVFTSTPQYYAVDPRAPHSEPIEIFMP</sequence>
<organism evidence="1 2">
    <name type="scientific">Pseudomonas cyclaminis</name>
    <dbReference type="NCBI Taxonomy" id="2781239"/>
    <lineage>
        <taxon>Bacteria</taxon>
        <taxon>Pseudomonadati</taxon>
        <taxon>Pseudomonadota</taxon>
        <taxon>Gammaproteobacteria</taxon>
        <taxon>Pseudomonadales</taxon>
        <taxon>Pseudomonadaceae</taxon>
        <taxon>Pseudomonas</taxon>
    </lineage>
</organism>
<keyword evidence="1" id="KW-0449">Lipoprotein</keyword>
<dbReference type="RefSeq" id="WP_122308775.1">
    <property type="nucleotide sequence ID" value="NZ_JADDUM010000260.1"/>
</dbReference>
<name>A0ABR9SZD8_9PSED</name>
<dbReference type="Proteomes" id="UP000613075">
    <property type="component" value="Unassembled WGS sequence"/>
</dbReference>
<dbReference type="InterPro" id="IPR039366">
    <property type="entry name" value="Pilotin"/>
</dbReference>
<keyword evidence="2" id="KW-1185">Reference proteome</keyword>
<dbReference type="Pfam" id="PF09619">
    <property type="entry name" value="YscW"/>
    <property type="match status" value="1"/>
</dbReference>
<gene>
    <name evidence="1" type="ORF">IQK56_27070</name>
</gene>
<evidence type="ECO:0000313" key="2">
    <source>
        <dbReference type="Proteomes" id="UP000613075"/>
    </source>
</evidence>
<evidence type="ECO:0000313" key="1">
    <source>
        <dbReference type="EMBL" id="MBE8594282.1"/>
    </source>
</evidence>